<comment type="caution">
    <text evidence="2">The sequence shown here is derived from an EMBL/GenBank/DDBJ whole genome shotgun (WGS) entry which is preliminary data.</text>
</comment>
<feature type="signal peptide" evidence="1">
    <location>
        <begin position="1"/>
        <end position="28"/>
    </location>
</feature>
<dbReference type="RefSeq" id="WP_219668249.1">
    <property type="nucleotide sequence ID" value="NZ_WTFF01000121.1"/>
</dbReference>
<evidence type="ECO:0000313" key="3">
    <source>
        <dbReference type="Proteomes" id="UP000812013"/>
    </source>
</evidence>
<reference evidence="2 3" key="1">
    <citation type="submission" date="2019-12" db="EMBL/GenBank/DDBJ databases">
        <title>Genome sequence of Streptomyces bambusae.</title>
        <authorList>
            <person name="Bansal K."/>
            <person name="Choksket S."/>
            <person name="Korpole S."/>
            <person name="Patil P.B."/>
        </authorList>
    </citation>
    <scope>NUCLEOTIDE SEQUENCE [LARGE SCALE GENOMIC DNA]</scope>
    <source>
        <strain evidence="2 3">SK60</strain>
    </source>
</reference>
<name>A0ABS6Z964_9ACTN</name>
<proteinExistence type="predicted"/>
<gene>
    <name evidence="2" type="ORF">GPJ59_18220</name>
</gene>
<keyword evidence="3" id="KW-1185">Reference proteome</keyword>
<feature type="chain" id="PRO_5046347694" evidence="1">
    <location>
        <begin position="29"/>
        <end position="121"/>
    </location>
</feature>
<dbReference type="EMBL" id="WTFF01000121">
    <property type="protein sequence ID" value="MBW5483768.1"/>
    <property type="molecule type" value="Genomic_DNA"/>
</dbReference>
<protein>
    <submittedName>
        <fullName evidence="2">Uncharacterized protein</fullName>
    </submittedName>
</protein>
<organism evidence="2 3">
    <name type="scientific">Streptomyces bambusae</name>
    <dbReference type="NCBI Taxonomy" id="1550616"/>
    <lineage>
        <taxon>Bacteria</taxon>
        <taxon>Bacillati</taxon>
        <taxon>Actinomycetota</taxon>
        <taxon>Actinomycetes</taxon>
        <taxon>Kitasatosporales</taxon>
        <taxon>Streptomycetaceae</taxon>
        <taxon>Streptomyces</taxon>
    </lineage>
</organism>
<keyword evidence="1" id="KW-0732">Signal</keyword>
<evidence type="ECO:0000256" key="1">
    <source>
        <dbReference type="SAM" id="SignalP"/>
    </source>
</evidence>
<evidence type="ECO:0000313" key="2">
    <source>
        <dbReference type="EMBL" id="MBW5483768.1"/>
    </source>
</evidence>
<accession>A0ABS6Z964</accession>
<dbReference type="Proteomes" id="UP000812013">
    <property type="component" value="Unassembled WGS sequence"/>
</dbReference>
<sequence>MRRRIAAAVVAGAAGLVLGLTPVGSASATVAGDGWDGHGCSASWRDDRHGCWDDDDDWGRGGNGHHWDHANWRGGDGWDHDDHDGWGRGGNGWGHGHGDWGHGGDGWGHGGDGHDDHNGWG</sequence>